<keyword evidence="2" id="KW-0418">Kinase</keyword>
<gene>
    <name evidence="2" type="ORF">G2W53_003735</name>
</gene>
<dbReference type="InterPro" id="IPR002156">
    <property type="entry name" value="RNaseH_domain"/>
</dbReference>
<name>A0A834XB67_9FABA</name>
<dbReference type="SUPFAM" id="SSF53098">
    <property type="entry name" value="Ribonuclease H-like"/>
    <property type="match status" value="1"/>
</dbReference>
<dbReference type="InterPro" id="IPR044730">
    <property type="entry name" value="RNase_H-like_dom_plant"/>
</dbReference>
<sequence>MLTLGKSVEKIKLKLRLLIKLGCGGLVRDFKGDLISGFLANVGCSTVYDAEVWGLDNALNLAWDLGLKKVVIESDDLAVVQELTGRKMRDNSLHLIIYRIKNMIHMDWEVLVKYIPRHANGCANKNELLRDAFDYGVNTNLGD</sequence>
<proteinExistence type="predicted"/>
<feature type="domain" description="RNase H type-1" evidence="1">
    <location>
        <begin position="22"/>
        <end position="124"/>
    </location>
</feature>
<dbReference type="EMBL" id="JAAIUW010000002">
    <property type="protein sequence ID" value="KAF7841437.1"/>
    <property type="molecule type" value="Genomic_DNA"/>
</dbReference>
<dbReference type="InterPro" id="IPR036397">
    <property type="entry name" value="RNaseH_sf"/>
</dbReference>
<dbReference type="Gene3D" id="3.30.420.10">
    <property type="entry name" value="Ribonuclease H-like superfamily/Ribonuclease H"/>
    <property type="match status" value="1"/>
</dbReference>
<dbReference type="OrthoDB" id="1436503at2759"/>
<dbReference type="PANTHER" id="PTHR47723:SF19">
    <property type="entry name" value="POLYNUCLEOTIDYL TRANSFERASE, RIBONUCLEASE H-LIKE SUPERFAMILY PROTEIN"/>
    <property type="match status" value="1"/>
</dbReference>
<keyword evidence="2" id="KW-0808">Transferase</keyword>
<dbReference type="PANTHER" id="PTHR47723">
    <property type="entry name" value="OS05G0353850 PROTEIN"/>
    <property type="match status" value="1"/>
</dbReference>
<evidence type="ECO:0000259" key="1">
    <source>
        <dbReference type="Pfam" id="PF13456"/>
    </source>
</evidence>
<reference evidence="2" key="1">
    <citation type="submission" date="2020-09" db="EMBL/GenBank/DDBJ databases">
        <title>Genome-Enabled Discovery of Anthraquinone Biosynthesis in Senna tora.</title>
        <authorList>
            <person name="Kang S.-H."/>
            <person name="Pandey R.P."/>
            <person name="Lee C.-M."/>
            <person name="Sim J.-S."/>
            <person name="Jeong J.-T."/>
            <person name="Choi B.-S."/>
            <person name="Jung M."/>
            <person name="Ginzburg D."/>
            <person name="Zhao K."/>
            <person name="Won S.Y."/>
            <person name="Oh T.-J."/>
            <person name="Yu Y."/>
            <person name="Kim N.-H."/>
            <person name="Lee O.R."/>
            <person name="Lee T.-H."/>
            <person name="Bashyal P."/>
            <person name="Kim T.-S."/>
            <person name="Lee W.-H."/>
            <person name="Kawkins C."/>
            <person name="Kim C.-K."/>
            <person name="Kim J.S."/>
            <person name="Ahn B.O."/>
            <person name="Rhee S.Y."/>
            <person name="Sohng J.K."/>
        </authorList>
    </citation>
    <scope>NUCLEOTIDE SEQUENCE</scope>
    <source>
        <tissue evidence="2">Leaf</tissue>
    </source>
</reference>
<evidence type="ECO:0000313" key="2">
    <source>
        <dbReference type="EMBL" id="KAF7841437.1"/>
    </source>
</evidence>
<evidence type="ECO:0000313" key="3">
    <source>
        <dbReference type="Proteomes" id="UP000634136"/>
    </source>
</evidence>
<dbReference type="AlphaFoldDB" id="A0A834XB67"/>
<dbReference type="GO" id="GO:0004523">
    <property type="term" value="F:RNA-DNA hybrid ribonuclease activity"/>
    <property type="evidence" value="ECO:0007669"/>
    <property type="project" value="InterPro"/>
</dbReference>
<dbReference type="CDD" id="cd06222">
    <property type="entry name" value="RNase_H_like"/>
    <property type="match status" value="1"/>
</dbReference>
<organism evidence="2 3">
    <name type="scientific">Senna tora</name>
    <dbReference type="NCBI Taxonomy" id="362788"/>
    <lineage>
        <taxon>Eukaryota</taxon>
        <taxon>Viridiplantae</taxon>
        <taxon>Streptophyta</taxon>
        <taxon>Embryophyta</taxon>
        <taxon>Tracheophyta</taxon>
        <taxon>Spermatophyta</taxon>
        <taxon>Magnoliopsida</taxon>
        <taxon>eudicotyledons</taxon>
        <taxon>Gunneridae</taxon>
        <taxon>Pentapetalae</taxon>
        <taxon>rosids</taxon>
        <taxon>fabids</taxon>
        <taxon>Fabales</taxon>
        <taxon>Fabaceae</taxon>
        <taxon>Caesalpinioideae</taxon>
        <taxon>Cassia clade</taxon>
        <taxon>Senna</taxon>
    </lineage>
</organism>
<dbReference type="GO" id="GO:0003676">
    <property type="term" value="F:nucleic acid binding"/>
    <property type="evidence" value="ECO:0007669"/>
    <property type="project" value="InterPro"/>
</dbReference>
<protein>
    <submittedName>
        <fullName evidence="2">Putative serine/threonine-protein kinase</fullName>
    </submittedName>
</protein>
<dbReference type="InterPro" id="IPR053151">
    <property type="entry name" value="RNase_H-like"/>
</dbReference>
<dbReference type="InterPro" id="IPR012337">
    <property type="entry name" value="RNaseH-like_sf"/>
</dbReference>
<comment type="caution">
    <text evidence="2">The sequence shown here is derived from an EMBL/GenBank/DDBJ whole genome shotgun (WGS) entry which is preliminary data.</text>
</comment>
<keyword evidence="3" id="KW-1185">Reference proteome</keyword>
<dbReference type="Proteomes" id="UP000634136">
    <property type="component" value="Unassembled WGS sequence"/>
</dbReference>
<dbReference type="GO" id="GO:0016301">
    <property type="term" value="F:kinase activity"/>
    <property type="evidence" value="ECO:0007669"/>
    <property type="project" value="UniProtKB-KW"/>
</dbReference>
<accession>A0A834XB67</accession>
<dbReference type="Pfam" id="PF13456">
    <property type="entry name" value="RVT_3"/>
    <property type="match status" value="1"/>
</dbReference>